<proteinExistence type="predicted"/>
<comment type="caution">
    <text evidence="1">The sequence shown here is derived from an EMBL/GenBank/DDBJ whole genome shotgun (WGS) entry which is preliminary data.</text>
</comment>
<organism evidence="1 2">
    <name type="scientific">Colocasia esculenta</name>
    <name type="common">Wild taro</name>
    <name type="synonym">Arum esculentum</name>
    <dbReference type="NCBI Taxonomy" id="4460"/>
    <lineage>
        <taxon>Eukaryota</taxon>
        <taxon>Viridiplantae</taxon>
        <taxon>Streptophyta</taxon>
        <taxon>Embryophyta</taxon>
        <taxon>Tracheophyta</taxon>
        <taxon>Spermatophyta</taxon>
        <taxon>Magnoliopsida</taxon>
        <taxon>Liliopsida</taxon>
        <taxon>Araceae</taxon>
        <taxon>Aroideae</taxon>
        <taxon>Colocasieae</taxon>
        <taxon>Colocasia</taxon>
    </lineage>
</organism>
<name>A0A843XF73_COLES</name>
<dbReference type="EMBL" id="NMUH01007879">
    <property type="protein sequence ID" value="MQM17976.1"/>
    <property type="molecule type" value="Genomic_DNA"/>
</dbReference>
<keyword evidence="2" id="KW-1185">Reference proteome</keyword>
<evidence type="ECO:0000313" key="2">
    <source>
        <dbReference type="Proteomes" id="UP000652761"/>
    </source>
</evidence>
<accession>A0A843XF73</accession>
<gene>
    <name evidence="1" type="ORF">Taro_050959</name>
</gene>
<evidence type="ECO:0000313" key="1">
    <source>
        <dbReference type="EMBL" id="MQM17976.1"/>
    </source>
</evidence>
<protein>
    <submittedName>
        <fullName evidence="1">Uncharacterized protein</fullName>
    </submittedName>
</protein>
<reference evidence="1" key="1">
    <citation type="submission" date="2017-07" db="EMBL/GenBank/DDBJ databases">
        <title>Taro Niue Genome Assembly and Annotation.</title>
        <authorList>
            <person name="Atibalentja N."/>
            <person name="Keating K."/>
            <person name="Fields C.J."/>
        </authorList>
    </citation>
    <scope>NUCLEOTIDE SEQUENCE</scope>
    <source>
        <strain evidence="1">Niue_2</strain>
        <tissue evidence="1">Leaf</tissue>
    </source>
</reference>
<dbReference type="AlphaFoldDB" id="A0A843XF73"/>
<sequence length="79" mass="8253">MEASSACGWACEGAQMEFAQEVEHGGWLRRPGGGVKKGGAGVLAELWPALGCAKELCRAAGELSWRPACAAKLVRRPAV</sequence>
<dbReference type="Proteomes" id="UP000652761">
    <property type="component" value="Unassembled WGS sequence"/>
</dbReference>